<dbReference type="Gene3D" id="1.20.1250.20">
    <property type="entry name" value="MFS general substrate transporter like domains"/>
    <property type="match status" value="2"/>
</dbReference>
<dbReference type="InterPro" id="IPR036259">
    <property type="entry name" value="MFS_trans_sf"/>
</dbReference>
<feature type="transmembrane region" description="Helical" evidence="5">
    <location>
        <begin position="21"/>
        <end position="38"/>
    </location>
</feature>
<keyword evidence="2 5" id="KW-0812">Transmembrane</keyword>
<evidence type="ECO:0000256" key="3">
    <source>
        <dbReference type="ARBA" id="ARBA00022989"/>
    </source>
</evidence>
<sequence length="438" mass="46174">MTKAEFTPPGALPGDGARSRTRWVVVALLFAITTINYMDRNLLGLLKPTIQGELHFSETDFGNIVFAFSMAYAAGYASMGAITDRIGVRMGLAVAAMIWSVASAAHGLVGSVAGFMAARVLLGLGEGGNFPSCIKSVATWFPVRDRALATGIFNSGSNVGGLAAPLIAAFITARWGWQTAFYVTGVVGVLWTVVWLALYRTPEEHRGVNAAELAYIHSDPEVAEARVPWSQLLRYGGTWTYIVGGVLTNPVWWFYNNWVPSFLNSKFNVNLLALGLPLVVIYLMTDVGSIGGGWLSGRLMRAGFGVFTARKLALLACALCTVPVFLAPQMSNIWAAVGLIGLAMAAHQGFSANLFTLVSDTMPKGAVAGAVGLGGCISSILSGFSAAVVGRLLDATGNNYTLIFFVGAGAYVVATLGVHLLLPRERQAAGLREGVGAA</sequence>
<accession>A0ABV6JX02</accession>
<dbReference type="SUPFAM" id="SSF103473">
    <property type="entry name" value="MFS general substrate transporter"/>
    <property type="match status" value="1"/>
</dbReference>
<evidence type="ECO:0000313" key="8">
    <source>
        <dbReference type="Proteomes" id="UP001589865"/>
    </source>
</evidence>
<protein>
    <submittedName>
        <fullName evidence="7">MFS transporter</fullName>
    </submittedName>
</protein>
<dbReference type="EMBL" id="JBHLUN010000013">
    <property type="protein sequence ID" value="MFC0410174.1"/>
    <property type="molecule type" value="Genomic_DNA"/>
</dbReference>
<dbReference type="PANTHER" id="PTHR11662:SF285">
    <property type="entry name" value="HEXURONATE TRANSPORTER"/>
    <property type="match status" value="1"/>
</dbReference>
<evidence type="ECO:0000256" key="1">
    <source>
        <dbReference type="ARBA" id="ARBA00004141"/>
    </source>
</evidence>
<dbReference type="PROSITE" id="PS50850">
    <property type="entry name" value="MFS"/>
    <property type="match status" value="1"/>
</dbReference>
<feature type="transmembrane region" description="Helical" evidence="5">
    <location>
        <begin position="275"/>
        <end position="295"/>
    </location>
</feature>
<evidence type="ECO:0000256" key="5">
    <source>
        <dbReference type="SAM" id="Phobius"/>
    </source>
</evidence>
<evidence type="ECO:0000256" key="4">
    <source>
        <dbReference type="ARBA" id="ARBA00023136"/>
    </source>
</evidence>
<dbReference type="InterPro" id="IPR011701">
    <property type="entry name" value="MFS"/>
</dbReference>
<feature type="transmembrane region" description="Helical" evidence="5">
    <location>
        <begin position="367"/>
        <end position="388"/>
    </location>
</feature>
<feature type="transmembrane region" description="Helical" evidence="5">
    <location>
        <begin position="333"/>
        <end position="355"/>
    </location>
</feature>
<dbReference type="InterPro" id="IPR050382">
    <property type="entry name" value="MFS_Na/Anion_cotransporter"/>
</dbReference>
<evidence type="ECO:0000256" key="2">
    <source>
        <dbReference type="ARBA" id="ARBA00022692"/>
    </source>
</evidence>
<feature type="transmembrane region" description="Helical" evidence="5">
    <location>
        <begin position="307"/>
        <end position="327"/>
    </location>
</feature>
<organism evidence="7 8">
    <name type="scientific">Roseomonas elaeocarpi</name>
    <dbReference type="NCBI Taxonomy" id="907779"/>
    <lineage>
        <taxon>Bacteria</taxon>
        <taxon>Pseudomonadati</taxon>
        <taxon>Pseudomonadota</taxon>
        <taxon>Alphaproteobacteria</taxon>
        <taxon>Acetobacterales</taxon>
        <taxon>Roseomonadaceae</taxon>
        <taxon>Roseomonas</taxon>
    </lineage>
</organism>
<keyword evidence="8" id="KW-1185">Reference proteome</keyword>
<dbReference type="Pfam" id="PF07690">
    <property type="entry name" value="MFS_1"/>
    <property type="match status" value="1"/>
</dbReference>
<keyword evidence="3 5" id="KW-1133">Transmembrane helix</keyword>
<evidence type="ECO:0000259" key="6">
    <source>
        <dbReference type="PROSITE" id="PS50850"/>
    </source>
</evidence>
<comment type="caution">
    <text evidence="7">The sequence shown here is derived from an EMBL/GenBank/DDBJ whole genome shotgun (WGS) entry which is preliminary data.</text>
</comment>
<evidence type="ECO:0000313" key="7">
    <source>
        <dbReference type="EMBL" id="MFC0410174.1"/>
    </source>
</evidence>
<proteinExistence type="predicted"/>
<feature type="transmembrane region" description="Helical" evidence="5">
    <location>
        <begin position="180"/>
        <end position="199"/>
    </location>
</feature>
<keyword evidence="4 5" id="KW-0472">Membrane</keyword>
<feature type="transmembrane region" description="Helical" evidence="5">
    <location>
        <begin position="400"/>
        <end position="422"/>
    </location>
</feature>
<dbReference type="CDD" id="cd17319">
    <property type="entry name" value="MFS_ExuT_GudP_like"/>
    <property type="match status" value="1"/>
</dbReference>
<dbReference type="InterPro" id="IPR020846">
    <property type="entry name" value="MFS_dom"/>
</dbReference>
<feature type="transmembrane region" description="Helical" evidence="5">
    <location>
        <begin position="94"/>
        <end position="122"/>
    </location>
</feature>
<reference evidence="7 8" key="1">
    <citation type="submission" date="2024-09" db="EMBL/GenBank/DDBJ databases">
        <authorList>
            <person name="Sun Q."/>
            <person name="Mori K."/>
        </authorList>
    </citation>
    <scope>NUCLEOTIDE SEQUENCE [LARGE SCALE GENOMIC DNA]</scope>
    <source>
        <strain evidence="7 8">TBRC 5777</strain>
    </source>
</reference>
<feature type="transmembrane region" description="Helical" evidence="5">
    <location>
        <begin position="238"/>
        <end position="255"/>
    </location>
</feature>
<comment type="subcellular location">
    <subcellularLocation>
        <location evidence="1">Membrane</location>
        <topology evidence="1">Multi-pass membrane protein</topology>
    </subcellularLocation>
</comment>
<dbReference type="PIRSF" id="PIRSF002808">
    <property type="entry name" value="Hexose_phosphate_transp"/>
    <property type="match status" value="1"/>
</dbReference>
<gene>
    <name evidence="7" type="ORF">ACFFGY_18120</name>
</gene>
<feature type="domain" description="Major facilitator superfamily (MFS) profile" evidence="6">
    <location>
        <begin position="25"/>
        <end position="426"/>
    </location>
</feature>
<dbReference type="InterPro" id="IPR000849">
    <property type="entry name" value="Sugar_P_transporter"/>
</dbReference>
<dbReference type="RefSeq" id="WP_377045926.1">
    <property type="nucleotide sequence ID" value="NZ_JBHLUN010000013.1"/>
</dbReference>
<name>A0ABV6JX02_9PROT</name>
<feature type="transmembrane region" description="Helical" evidence="5">
    <location>
        <begin position="61"/>
        <end position="82"/>
    </location>
</feature>
<dbReference type="PANTHER" id="PTHR11662">
    <property type="entry name" value="SOLUTE CARRIER FAMILY 17"/>
    <property type="match status" value="1"/>
</dbReference>
<dbReference type="Proteomes" id="UP001589865">
    <property type="component" value="Unassembled WGS sequence"/>
</dbReference>